<feature type="domain" description="Aminotransferase-like plant mobile" evidence="1">
    <location>
        <begin position="34"/>
        <end position="142"/>
    </location>
</feature>
<accession>A0AAV2EDT7</accession>
<dbReference type="AlphaFoldDB" id="A0AAV2EDT7"/>
<dbReference type="Pfam" id="PF10536">
    <property type="entry name" value="PMD"/>
    <property type="match status" value="1"/>
</dbReference>
<dbReference type="GO" id="GO:0010073">
    <property type="term" value="P:meristem maintenance"/>
    <property type="evidence" value="ECO:0007669"/>
    <property type="project" value="InterPro"/>
</dbReference>
<name>A0AAV2EDT7_9ROSI</name>
<dbReference type="InterPro" id="IPR044824">
    <property type="entry name" value="MAIN-like"/>
</dbReference>
<reference evidence="2 3" key="1">
    <citation type="submission" date="2024-04" db="EMBL/GenBank/DDBJ databases">
        <authorList>
            <person name="Fracassetti M."/>
        </authorList>
    </citation>
    <scope>NUCLEOTIDE SEQUENCE [LARGE SCALE GENOMIC DNA]</scope>
</reference>
<dbReference type="EMBL" id="OZ034817">
    <property type="protein sequence ID" value="CAL1384146.1"/>
    <property type="molecule type" value="Genomic_DNA"/>
</dbReference>
<organism evidence="2 3">
    <name type="scientific">Linum trigynum</name>
    <dbReference type="NCBI Taxonomy" id="586398"/>
    <lineage>
        <taxon>Eukaryota</taxon>
        <taxon>Viridiplantae</taxon>
        <taxon>Streptophyta</taxon>
        <taxon>Embryophyta</taxon>
        <taxon>Tracheophyta</taxon>
        <taxon>Spermatophyta</taxon>
        <taxon>Magnoliopsida</taxon>
        <taxon>eudicotyledons</taxon>
        <taxon>Gunneridae</taxon>
        <taxon>Pentapetalae</taxon>
        <taxon>rosids</taxon>
        <taxon>fabids</taxon>
        <taxon>Malpighiales</taxon>
        <taxon>Linaceae</taxon>
        <taxon>Linum</taxon>
    </lineage>
</organism>
<dbReference type="PANTHER" id="PTHR46033">
    <property type="entry name" value="PROTEIN MAIN-LIKE 2"/>
    <property type="match status" value="1"/>
</dbReference>
<gene>
    <name evidence="2" type="ORF">LTRI10_LOCUS25377</name>
</gene>
<evidence type="ECO:0000313" key="3">
    <source>
        <dbReference type="Proteomes" id="UP001497516"/>
    </source>
</evidence>
<dbReference type="Proteomes" id="UP001497516">
    <property type="component" value="Chromosome 4"/>
</dbReference>
<sequence length="143" mass="16139">MTGWQYFIHSVLGVKVPTKGSVDATDRLPPLRKGQVSITWLTKYFRDHHDPEKDGVPLTEESPELEKERYTRFYLIGMIGGVFSKKTSNLISCGWFRILLGSWDAMGALSWASACLANIYHHLCNASLKVVREVGGAMFIVQY</sequence>
<protein>
    <recommendedName>
        <fullName evidence="1">Aminotransferase-like plant mobile domain-containing protein</fullName>
    </recommendedName>
</protein>
<evidence type="ECO:0000259" key="1">
    <source>
        <dbReference type="Pfam" id="PF10536"/>
    </source>
</evidence>
<evidence type="ECO:0000313" key="2">
    <source>
        <dbReference type="EMBL" id="CAL1384146.1"/>
    </source>
</evidence>
<dbReference type="InterPro" id="IPR019557">
    <property type="entry name" value="AminoTfrase-like_pln_mobile"/>
</dbReference>
<keyword evidence="3" id="KW-1185">Reference proteome</keyword>
<dbReference type="PANTHER" id="PTHR46033:SF8">
    <property type="entry name" value="PROTEIN MAINTENANCE OF MERISTEMS-LIKE"/>
    <property type="match status" value="1"/>
</dbReference>
<proteinExistence type="predicted"/>